<keyword evidence="1" id="KW-0472">Membrane</keyword>
<feature type="transmembrane region" description="Helical" evidence="1">
    <location>
        <begin position="32"/>
        <end position="51"/>
    </location>
</feature>
<accession>A0A6J7SPS8</accession>
<sequence>MIQESRKRLKRPSRVHPVADLSQRKSFKQASALAGIETVGLSILFFAYWLLHISGSVLAPLLAPTVVSFLLVLTTSGSPMSRPLRVIAAYAVAGCVGFAIAALPGPVFIKAVLAGGITMLLMHLFGVFHAPAIAIPMIAVLTSASAGIAVLALPLLVLLAVLVVVLAWATHRVLGDANYPQAWW</sequence>
<proteinExistence type="predicted"/>
<feature type="domain" description="HPP transmembrane region" evidence="2">
    <location>
        <begin position="41"/>
        <end position="180"/>
    </location>
</feature>
<gene>
    <name evidence="3" type="ORF">UFOPK3495_00583</name>
    <name evidence="4" type="ORF">UFOPK4237_01747</name>
</gene>
<feature type="transmembrane region" description="Helical" evidence="1">
    <location>
        <begin position="148"/>
        <end position="169"/>
    </location>
</feature>
<feature type="transmembrane region" description="Helical" evidence="1">
    <location>
        <begin position="87"/>
        <end position="109"/>
    </location>
</feature>
<reference evidence="4" key="1">
    <citation type="submission" date="2020-05" db="EMBL/GenBank/DDBJ databases">
        <authorList>
            <person name="Chiriac C."/>
            <person name="Salcher M."/>
            <person name="Ghai R."/>
            <person name="Kavagutti S V."/>
        </authorList>
    </citation>
    <scope>NUCLEOTIDE SEQUENCE</scope>
</reference>
<evidence type="ECO:0000313" key="4">
    <source>
        <dbReference type="EMBL" id="CAB5043305.1"/>
    </source>
</evidence>
<feature type="transmembrane region" description="Helical" evidence="1">
    <location>
        <begin position="57"/>
        <end position="75"/>
    </location>
</feature>
<evidence type="ECO:0000259" key="2">
    <source>
        <dbReference type="Pfam" id="PF04982"/>
    </source>
</evidence>
<protein>
    <submittedName>
        <fullName evidence="4">Unannotated protein</fullName>
    </submittedName>
</protein>
<feature type="transmembrane region" description="Helical" evidence="1">
    <location>
        <begin position="121"/>
        <end position="141"/>
    </location>
</feature>
<dbReference type="EMBL" id="CAFBPZ010000190">
    <property type="protein sequence ID" value="CAB5043305.1"/>
    <property type="molecule type" value="Genomic_DNA"/>
</dbReference>
<evidence type="ECO:0000313" key="3">
    <source>
        <dbReference type="EMBL" id="CAB4894084.1"/>
    </source>
</evidence>
<name>A0A6J7SPS8_9ZZZZ</name>
<organism evidence="4">
    <name type="scientific">freshwater metagenome</name>
    <dbReference type="NCBI Taxonomy" id="449393"/>
    <lineage>
        <taxon>unclassified sequences</taxon>
        <taxon>metagenomes</taxon>
        <taxon>ecological metagenomes</taxon>
    </lineage>
</organism>
<dbReference type="AlphaFoldDB" id="A0A6J7SPS8"/>
<keyword evidence="1" id="KW-0812">Transmembrane</keyword>
<dbReference type="Pfam" id="PF04982">
    <property type="entry name" value="TM_HPP"/>
    <property type="match status" value="1"/>
</dbReference>
<dbReference type="InterPro" id="IPR058581">
    <property type="entry name" value="TM_HPP"/>
</dbReference>
<dbReference type="EMBL" id="CAFBMC010000021">
    <property type="protein sequence ID" value="CAB4894084.1"/>
    <property type="molecule type" value="Genomic_DNA"/>
</dbReference>
<keyword evidence="1" id="KW-1133">Transmembrane helix</keyword>
<evidence type="ECO:0000256" key="1">
    <source>
        <dbReference type="SAM" id="Phobius"/>
    </source>
</evidence>